<dbReference type="GO" id="GO:0046872">
    <property type="term" value="F:metal ion binding"/>
    <property type="evidence" value="ECO:0007669"/>
    <property type="project" value="UniProtKB-KW"/>
</dbReference>
<dbReference type="GO" id="GO:0009378">
    <property type="term" value="F:four-way junction helicase activity"/>
    <property type="evidence" value="ECO:0007669"/>
    <property type="project" value="TreeGrafter"/>
</dbReference>
<keyword evidence="6" id="KW-0227">DNA damage</keyword>
<dbReference type="KEGG" id="dho:Dia5BBH33_00440"/>
<dbReference type="GO" id="GO:0005737">
    <property type="term" value="C:cytoplasm"/>
    <property type="evidence" value="ECO:0007669"/>
    <property type="project" value="TreeGrafter"/>
</dbReference>
<evidence type="ECO:0000256" key="10">
    <source>
        <dbReference type="ARBA" id="ARBA00022840"/>
    </source>
</evidence>
<evidence type="ECO:0000256" key="8">
    <source>
        <dbReference type="ARBA" id="ARBA00022806"/>
    </source>
</evidence>
<name>A0A8D4UT70_9FIRM</name>
<keyword evidence="14" id="KW-0413">Isomerase</keyword>
<dbReference type="Pfam" id="PF00570">
    <property type="entry name" value="HRDC"/>
    <property type="match status" value="2"/>
</dbReference>
<dbReference type="InterPro" id="IPR036390">
    <property type="entry name" value="WH_DNA-bd_sf"/>
</dbReference>
<dbReference type="InterPro" id="IPR010997">
    <property type="entry name" value="HRDC-like_sf"/>
</dbReference>
<dbReference type="InterPro" id="IPR018982">
    <property type="entry name" value="RQC_domain"/>
</dbReference>
<dbReference type="NCBIfam" id="TIGR00614">
    <property type="entry name" value="recQ_fam"/>
    <property type="match status" value="1"/>
</dbReference>
<feature type="domain" description="HRDC" evidence="17">
    <location>
        <begin position="630"/>
        <end position="708"/>
    </location>
</feature>
<dbReference type="GO" id="GO:0043590">
    <property type="term" value="C:bacterial nucleoid"/>
    <property type="evidence" value="ECO:0007669"/>
    <property type="project" value="TreeGrafter"/>
</dbReference>
<dbReference type="PROSITE" id="PS51192">
    <property type="entry name" value="HELICASE_ATP_BIND_1"/>
    <property type="match status" value="1"/>
</dbReference>
<evidence type="ECO:0000256" key="14">
    <source>
        <dbReference type="ARBA" id="ARBA00023235"/>
    </source>
</evidence>
<dbReference type="SUPFAM" id="SSF52540">
    <property type="entry name" value="P-loop containing nucleoside triphosphate hydrolases"/>
    <property type="match status" value="1"/>
</dbReference>
<comment type="cofactor">
    <cofactor evidence="2">
        <name>Zn(2+)</name>
        <dbReference type="ChEBI" id="CHEBI:29105"/>
    </cofactor>
</comment>
<dbReference type="PROSITE" id="PS51194">
    <property type="entry name" value="HELICASE_CTER"/>
    <property type="match status" value="1"/>
</dbReference>
<keyword evidence="8 20" id="KW-0347">Helicase</keyword>
<keyword evidence="21" id="KW-1185">Reference proteome</keyword>
<evidence type="ECO:0000259" key="18">
    <source>
        <dbReference type="PROSITE" id="PS51192"/>
    </source>
</evidence>
<evidence type="ECO:0000256" key="2">
    <source>
        <dbReference type="ARBA" id="ARBA00001947"/>
    </source>
</evidence>
<dbReference type="Gene3D" id="1.10.10.10">
    <property type="entry name" value="Winged helix-like DNA-binding domain superfamily/Winged helix DNA-binding domain"/>
    <property type="match status" value="1"/>
</dbReference>
<dbReference type="InterPro" id="IPR011545">
    <property type="entry name" value="DEAD/DEAH_box_helicase_dom"/>
</dbReference>
<evidence type="ECO:0000313" key="20">
    <source>
        <dbReference type="EMBL" id="BBK24109.1"/>
    </source>
</evidence>
<keyword evidence="10" id="KW-0067">ATP-binding</keyword>
<comment type="catalytic activity">
    <reaction evidence="15">
        <text>Couples ATP hydrolysis with the unwinding of duplex DNA by translocating in the 3'-5' direction.</text>
        <dbReference type="EC" id="5.6.2.4"/>
    </reaction>
</comment>
<dbReference type="GO" id="GO:0009432">
    <property type="term" value="P:SOS response"/>
    <property type="evidence" value="ECO:0007669"/>
    <property type="project" value="UniProtKB-UniRule"/>
</dbReference>
<dbReference type="GO" id="GO:0030894">
    <property type="term" value="C:replisome"/>
    <property type="evidence" value="ECO:0007669"/>
    <property type="project" value="TreeGrafter"/>
</dbReference>
<comment type="similarity">
    <text evidence="3">Belongs to the helicase family. RecQ subfamily.</text>
</comment>
<protein>
    <recommendedName>
        <fullName evidence="16">DNA helicase RecQ</fullName>
        <ecNumber evidence="16">5.6.2.4</ecNumber>
    </recommendedName>
</protein>
<dbReference type="SUPFAM" id="SSF47819">
    <property type="entry name" value="HRDC-like"/>
    <property type="match status" value="2"/>
</dbReference>
<dbReference type="GO" id="GO:0043138">
    <property type="term" value="F:3'-5' DNA helicase activity"/>
    <property type="evidence" value="ECO:0007669"/>
    <property type="project" value="UniProtKB-EC"/>
</dbReference>
<accession>A0A8D4UT70</accession>
<dbReference type="Pfam" id="PF16124">
    <property type="entry name" value="RecQ_Zn_bind"/>
    <property type="match status" value="1"/>
</dbReference>
<dbReference type="SMART" id="SM00341">
    <property type="entry name" value="HRDC"/>
    <property type="match status" value="2"/>
</dbReference>
<feature type="domain" description="Helicase ATP-binding" evidence="18">
    <location>
        <begin position="24"/>
        <end position="193"/>
    </location>
</feature>
<dbReference type="PROSITE" id="PS00690">
    <property type="entry name" value="DEAH_ATP_HELICASE"/>
    <property type="match status" value="1"/>
</dbReference>
<dbReference type="FunFam" id="3.40.50.300:FF:001389">
    <property type="entry name" value="ATP-dependent DNA helicase RecQ"/>
    <property type="match status" value="1"/>
</dbReference>
<keyword evidence="7" id="KW-0378">Hydrolase</keyword>
<evidence type="ECO:0000256" key="15">
    <source>
        <dbReference type="ARBA" id="ARBA00034617"/>
    </source>
</evidence>
<dbReference type="CDD" id="cd17920">
    <property type="entry name" value="DEXHc_RecQ"/>
    <property type="match status" value="1"/>
</dbReference>
<gene>
    <name evidence="20" type="ORF">Dia5BBH33_00440</name>
</gene>
<dbReference type="InterPro" id="IPR036388">
    <property type="entry name" value="WH-like_DNA-bd_sf"/>
</dbReference>
<keyword evidence="9" id="KW-0862">Zinc</keyword>
<dbReference type="GO" id="GO:0016787">
    <property type="term" value="F:hydrolase activity"/>
    <property type="evidence" value="ECO:0007669"/>
    <property type="project" value="UniProtKB-KW"/>
</dbReference>
<evidence type="ECO:0000256" key="13">
    <source>
        <dbReference type="ARBA" id="ARBA00023204"/>
    </source>
</evidence>
<dbReference type="PROSITE" id="PS50967">
    <property type="entry name" value="HRDC"/>
    <property type="match status" value="2"/>
</dbReference>
<dbReference type="EC" id="5.6.2.4" evidence="16"/>
<dbReference type="InterPro" id="IPR027417">
    <property type="entry name" value="P-loop_NTPase"/>
</dbReference>
<dbReference type="SMART" id="SM00487">
    <property type="entry name" value="DEXDc"/>
    <property type="match status" value="1"/>
</dbReference>
<dbReference type="Pfam" id="PF00270">
    <property type="entry name" value="DEAD"/>
    <property type="match status" value="1"/>
</dbReference>
<dbReference type="OrthoDB" id="9763310at2"/>
<evidence type="ECO:0000256" key="3">
    <source>
        <dbReference type="ARBA" id="ARBA00005446"/>
    </source>
</evidence>
<evidence type="ECO:0000256" key="12">
    <source>
        <dbReference type="ARBA" id="ARBA00023172"/>
    </source>
</evidence>
<dbReference type="RefSeq" id="WP_143332107.1">
    <property type="nucleotide sequence ID" value="NZ_AP019697.1"/>
</dbReference>
<dbReference type="InterPro" id="IPR006293">
    <property type="entry name" value="DNA_helicase_ATP-dep_RecQ_bac"/>
</dbReference>
<keyword evidence="12" id="KW-0233">DNA recombination</keyword>
<dbReference type="AlphaFoldDB" id="A0A8D4UT70"/>
<dbReference type="NCBIfam" id="TIGR01389">
    <property type="entry name" value="recQ"/>
    <property type="match status" value="1"/>
</dbReference>
<dbReference type="Proteomes" id="UP000320585">
    <property type="component" value="Chromosome"/>
</dbReference>
<dbReference type="GO" id="GO:0005524">
    <property type="term" value="F:ATP binding"/>
    <property type="evidence" value="ECO:0007669"/>
    <property type="project" value="UniProtKB-KW"/>
</dbReference>
<organism evidence="20 21">
    <name type="scientific">Dialister hominis</name>
    <dbReference type="NCBI Taxonomy" id="2582419"/>
    <lineage>
        <taxon>Bacteria</taxon>
        <taxon>Bacillati</taxon>
        <taxon>Bacillota</taxon>
        <taxon>Negativicutes</taxon>
        <taxon>Veillonellales</taxon>
        <taxon>Veillonellaceae</taxon>
        <taxon>Dialister</taxon>
    </lineage>
</organism>
<dbReference type="Gene3D" id="3.40.50.300">
    <property type="entry name" value="P-loop containing nucleotide triphosphate hydrolases"/>
    <property type="match status" value="2"/>
</dbReference>
<evidence type="ECO:0000313" key="21">
    <source>
        <dbReference type="Proteomes" id="UP000320585"/>
    </source>
</evidence>
<dbReference type="Pfam" id="PF00271">
    <property type="entry name" value="Helicase_C"/>
    <property type="match status" value="1"/>
</dbReference>
<dbReference type="GO" id="GO:0003677">
    <property type="term" value="F:DNA binding"/>
    <property type="evidence" value="ECO:0007669"/>
    <property type="project" value="UniProtKB-KW"/>
</dbReference>
<dbReference type="PANTHER" id="PTHR13710">
    <property type="entry name" value="DNA HELICASE RECQ FAMILY MEMBER"/>
    <property type="match status" value="1"/>
</dbReference>
<evidence type="ECO:0000256" key="1">
    <source>
        <dbReference type="ARBA" id="ARBA00001946"/>
    </source>
</evidence>
<proteinExistence type="inferred from homology"/>
<dbReference type="InterPro" id="IPR002464">
    <property type="entry name" value="DNA/RNA_helicase_DEAH_CS"/>
</dbReference>
<evidence type="ECO:0000256" key="9">
    <source>
        <dbReference type="ARBA" id="ARBA00022833"/>
    </source>
</evidence>
<feature type="domain" description="Helicase C-terminal" evidence="19">
    <location>
        <begin position="213"/>
        <end position="361"/>
    </location>
</feature>
<evidence type="ECO:0000256" key="16">
    <source>
        <dbReference type="NCBIfam" id="TIGR01389"/>
    </source>
</evidence>
<evidence type="ECO:0000256" key="5">
    <source>
        <dbReference type="ARBA" id="ARBA00022741"/>
    </source>
</evidence>
<comment type="cofactor">
    <cofactor evidence="1">
        <name>Mg(2+)</name>
        <dbReference type="ChEBI" id="CHEBI:18420"/>
    </cofactor>
</comment>
<dbReference type="InterPro" id="IPR001650">
    <property type="entry name" value="Helicase_C-like"/>
</dbReference>
<sequence>MTPGEVLKQYFGYDSFRPVQEEVISTILKKKDILAIMPTGAGKSICFQIPAMMFPHGSIIISPLISLMKDQVEALTEQGILASYVNSTVPYDEAIERLRDMYRGRIKILYMAPEKLEPSYFTDCLAQVPISMVVIDEAHCVSQWGHDFRPSYRKIKTFIDSLPKKPIVTAFTATATPAVEEDMKKSLGLSHAEIFRTGLDRPNLSFRVIRDADKEALLLRYVKAHKKESGIIYCATRKAVDEVHDLLKRAGIRAGRYHAGMEDEERRKAQEDFSYDRTPVMAATNAFGMGIDKSNVRYVIHYHMPKSLEAYYQEAGRAGRDGASAECILLYNGRDSGIQRYLIDQGNQDEEQKKMDYHRLNAMIDYCQTTACLRNFILTYFGEKADKPCGHCGNCESGQAKVDVTDTAALIFKTVRSLHGRFGASTVADILAGSRAKAVLDRKLDELPTYGKLSFVKARHIKSALNSYVADGYLVREGEPYPVLRLTNKAEDVLEGKANVFGLAFGAEDAMADAAVERKLAARSPVHGSLFDKLRSLRKEIASAEHVPPFVVFSDATLEDMAVISPKTLEEMSTVRGVGEFKLRKYGTRFLKIFLEEADKDEKLRETWRKNPIFKETEPEDTAEDMPEEEPSSAALFAQLKFYRNYLASKKGVPVNRIFTDDTLSEMARKRPETKEELRAIRGIGPKKSAEYGDAFINIIKSSPQSAE</sequence>
<dbReference type="InterPro" id="IPR004589">
    <property type="entry name" value="DNA_helicase_ATP-dep_RecQ"/>
</dbReference>
<evidence type="ECO:0000256" key="11">
    <source>
        <dbReference type="ARBA" id="ARBA00023125"/>
    </source>
</evidence>
<dbReference type="GO" id="GO:0006260">
    <property type="term" value="P:DNA replication"/>
    <property type="evidence" value="ECO:0007669"/>
    <property type="project" value="InterPro"/>
</dbReference>
<evidence type="ECO:0000259" key="17">
    <source>
        <dbReference type="PROSITE" id="PS50967"/>
    </source>
</evidence>
<keyword evidence="13" id="KW-0234">DNA repair</keyword>
<feature type="domain" description="HRDC" evidence="17">
    <location>
        <begin position="524"/>
        <end position="604"/>
    </location>
</feature>
<evidence type="ECO:0000256" key="7">
    <source>
        <dbReference type="ARBA" id="ARBA00022801"/>
    </source>
</evidence>
<dbReference type="SUPFAM" id="SSF46785">
    <property type="entry name" value="Winged helix' DNA-binding domain"/>
    <property type="match status" value="1"/>
</dbReference>
<keyword evidence="4" id="KW-0479">Metal-binding</keyword>
<dbReference type="GeneID" id="92715264"/>
<dbReference type="GO" id="GO:0006281">
    <property type="term" value="P:DNA repair"/>
    <property type="evidence" value="ECO:0007669"/>
    <property type="project" value="UniProtKB-KW"/>
</dbReference>
<dbReference type="SMART" id="SM00490">
    <property type="entry name" value="HELICc"/>
    <property type="match status" value="1"/>
</dbReference>
<dbReference type="InterPro" id="IPR032284">
    <property type="entry name" value="RecQ_Zn-bd"/>
</dbReference>
<evidence type="ECO:0000259" key="19">
    <source>
        <dbReference type="PROSITE" id="PS51194"/>
    </source>
</evidence>
<dbReference type="InterPro" id="IPR014001">
    <property type="entry name" value="Helicase_ATP-bd"/>
</dbReference>
<keyword evidence="5" id="KW-0547">Nucleotide-binding</keyword>
<dbReference type="InterPro" id="IPR044876">
    <property type="entry name" value="HRDC_dom_sf"/>
</dbReference>
<dbReference type="Pfam" id="PF09382">
    <property type="entry name" value="RQC"/>
    <property type="match status" value="1"/>
</dbReference>
<keyword evidence="11" id="KW-0238">DNA-binding</keyword>
<dbReference type="PANTHER" id="PTHR13710:SF105">
    <property type="entry name" value="ATP-DEPENDENT DNA HELICASE Q1"/>
    <property type="match status" value="1"/>
</dbReference>
<dbReference type="GO" id="GO:0006310">
    <property type="term" value="P:DNA recombination"/>
    <property type="evidence" value="ECO:0007669"/>
    <property type="project" value="UniProtKB-UniRule"/>
</dbReference>
<dbReference type="InterPro" id="IPR002121">
    <property type="entry name" value="HRDC_dom"/>
</dbReference>
<evidence type="ECO:0000256" key="4">
    <source>
        <dbReference type="ARBA" id="ARBA00022723"/>
    </source>
</evidence>
<dbReference type="Gene3D" id="1.10.150.80">
    <property type="entry name" value="HRDC domain"/>
    <property type="match status" value="2"/>
</dbReference>
<dbReference type="CDD" id="cd18794">
    <property type="entry name" value="SF2_C_RecQ"/>
    <property type="match status" value="1"/>
</dbReference>
<evidence type="ECO:0000256" key="6">
    <source>
        <dbReference type="ARBA" id="ARBA00022763"/>
    </source>
</evidence>
<reference evidence="21" key="1">
    <citation type="submission" date="2019-05" db="EMBL/GenBank/DDBJ databases">
        <title>Complete genome sequencing of Dialister sp. strain 5BBH33.</title>
        <authorList>
            <person name="Sakamoto M."/>
            <person name="Murakami T."/>
            <person name="Mori H."/>
        </authorList>
    </citation>
    <scope>NUCLEOTIDE SEQUENCE [LARGE SCALE GENOMIC DNA]</scope>
    <source>
        <strain evidence="21">5BBH33</strain>
    </source>
</reference>
<dbReference type="EMBL" id="AP019697">
    <property type="protein sequence ID" value="BBK24109.1"/>
    <property type="molecule type" value="Genomic_DNA"/>
</dbReference>
<dbReference type="SMART" id="SM00956">
    <property type="entry name" value="RQC"/>
    <property type="match status" value="1"/>
</dbReference>